<proteinExistence type="predicted"/>
<evidence type="ECO:0000313" key="3">
    <source>
        <dbReference type="Proteomes" id="UP000248054"/>
    </source>
</evidence>
<evidence type="ECO:0000259" key="1">
    <source>
        <dbReference type="Pfam" id="PF12358"/>
    </source>
</evidence>
<dbReference type="Pfam" id="PF12358">
    <property type="entry name" value="DUF3644"/>
    <property type="match status" value="1"/>
</dbReference>
<dbReference type="Proteomes" id="UP000248054">
    <property type="component" value="Unassembled WGS sequence"/>
</dbReference>
<reference evidence="2 3" key="1">
    <citation type="submission" date="2018-06" db="EMBL/GenBank/DDBJ databases">
        <title>Genomic Encyclopedia of Type Strains, Phase III (KMG-III): the genomes of soil and plant-associated and newly described type strains.</title>
        <authorList>
            <person name="Whitman W."/>
        </authorList>
    </citation>
    <scope>NUCLEOTIDE SEQUENCE [LARGE SCALE GENOMIC DNA]</scope>
    <source>
        <strain evidence="2 3">CECT 7945</strain>
    </source>
</reference>
<dbReference type="AlphaFoldDB" id="A0A2V4WSV2"/>
<keyword evidence="3" id="KW-1185">Reference proteome</keyword>
<sequence length="325" mass="38814">MATRNRKVKSVKTELLTKSREAMLSAVQIFNNPNIQFKSESFIVLSNIAWMYLLHAYYREKKIEYRYHDLVNTRKRYHRTKRGAYKYWELERCLNDNECPIDKVTSSNLRFLIGLRHEIEHQMTTKIDEYLSARFQSCCLNYNLYIKKLFDQKYAIDKHLSVSLQFSTINEEQTEKLKEFTDLPKNIATYINDFDDKLTDELYNDIRFSYRVLYVPKSANNKGQADKVIEFIPANTPEAEGLNKEYVLIKEKEKKKHLPSNIVTLMKEKGFSKFSMHKHTQLWKKMDGKNPNKNFGVSVEGAWYWYDHWLKIVEEYCLKNKSELE</sequence>
<dbReference type="RefSeq" id="WP_110476681.1">
    <property type="nucleotide sequence ID" value="NZ_BMWQ01000034.1"/>
</dbReference>
<feature type="domain" description="DUF3644" evidence="1">
    <location>
        <begin position="14"/>
        <end position="197"/>
    </location>
</feature>
<organism evidence="2 3">
    <name type="scientific">Winogradskyella epiphytica</name>
    <dbReference type="NCBI Taxonomy" id="262005"/>
    <lineage>
        <taxon>Bacteria</taxon>
        <taxon>Pseudomonadati</taxon>
        <taxon>Bacteroidota</taxon>
        <taxon>Flavobacteriia</taxon>
        <taxon>Flavobacteriales</taxon>
        <taxon>Flavobacteriaceae</taxon>
        <taxon>Winogradskyella</taxon>
    </lineage>
</organism>
<comment type="caution">
    <text evidence="2">The sequence shown here is derived from an EMBL/GenBank/DDBJ whole genome shotgun (WGS) entry which is preliminary data.</text>
</comment>
<evidence type="ECO:0000313" key="2">
    <source>
        <dbReference type="EMBL" id="PYE78350.1"/>
    </source>
</evidence>
<dbReference type="OrthoDB" id="1551227at2"/>
<name>A0A2V4WSV2_9FLAO</name>
<dbReference type="EMBL" id="QJTD01000035">
    <property type="protein sequence ID" value="PYE78350.1"/>
    <property type="molecule type" value="Genomic_DNA"/>
</dbReference>
<dbReference type="InterPro" id="IPR022104">
    <property type="entry name" value="DUF3644"/>
</dbReference>
<accession>A0A2V4WSV2</accession>
<gene>
    <name evidence="2" type="ORF">DFQ11_1354</name>
</gene>
<protein>
    <submittedName>
        <fullName evidence="2">Uncharacterized protein DUF3644</fullName>
    </submittedName>
</protein>